<organism evidence="7 8">
    <name type="scientific">Phytophthora sojae (strain P6497)</name>
    <name type="common">Soybean stem and root rot agent</name>
    <name type="synonym">Phytophthora megasperma f. sp. glycines</name>
    <dbReference type="NCBI Taxonomy" id="1094619"/>
    <lineage>
        <taxon>Eukaryota</taxon>
        <taxon>Sar</taxon>
        <taxon>Stramenopiles</taxon>
        <taxon>Oomycota</taxon>
        <taxon>Peronosporomycetes</taxon>
        <taxon>Peronosporales</taxon>
        <taxon>Peronosporaceae</taxon>
        <taxon>Phytophthora</taxon>
    </lineage>
</organism>
<evidence type="ECO:0000256" key="4">
    <source>
        <dbReference type="PROSITE-ProRule" id="PRU00076"/>
    </source>
</evidence>
<dbReference type="GeneID" id="20662609"/>
<dbReference type="PROSITE" id="PS00022">
    <property type="entry name" value="EGF_1"/>
    <property type="match status" value="2"/>
</dbReference>
<evidence type="ECO:0000256" key="1">
    <source>
        <dbReference type="ARBA" id="ARBA00022536"/>
    </source>
</evidence>
<evidence type="ECO:0000259" key="6">
    <source>
        <dbReference type="PROSITE" id="PS50026"/>
    </source>
</evidence>
<dbReference type="GO" id="GO:0042803">
    <property type="term" value="F:protein homodimerization activity"/>
    <property type="evidence" value="ECO:0007669"/>
    <property type="project" value="TreeGrafter"/>
</dbReference>
<sequence>MLGASKVALFCVSAMALLLGGVDAYCPNGCNAQGTCGKNDKCTCYERQDQENNVAGTLKYPAFKGADCSMRTCPYGDAWVQVPTATNTAHSLVECSNRGMCDYGTGHCTCFPGYEGKACERTECPNNCNDHGICLTLAAIIANNPSRTLPSANVIGAYAAWDGIKHMGCYCDQGYRGPDCSLKECPSGDDVLLAYGKTQGRDCGGRGKCNYESGECECFPGYYGTSCSYQTTVN</sequence>
<dbReference type="Pfam" id="PF23106">
    <property type="entry name" value="EGF_Teneurin"/>
    <property type="match status" value="2"/>
</dbReference>
<dbReference type="PROSITE" id="PS50026">
    <property type="entry name" value="EGF_3"/>
    <property type="match status" value="1"/>
</dbReference>
<accession>G4ZSB3</accession>
<keyword evidence="5" id="KW-0732">Signal</keyword>
<dbReference type="Gene3D" id="2.60.120.260">
    <property type="entry name" value="Galactose-binding domain-like"/>
    <property type="match status" value="1"/>
</dbReference>
<gene>
    <name evidence="7" type="ORF">PHYSODRAFT_546788</name>
</gene>
<dbReference type="GO" id="GO:0046982">
    <property type="term" value="F:protein heterodimerization activity"/>
    <property type="evidence" value="ECO:0007669"/>
    <property type="project" value="TreeGrafter"/>
</dbReference>
<keyword evidence="8" id="KW-1185">Reference proteome</keyword>
<proteinExistence type="predicted"/>
<dbReference type="KEGG" id="psoj:PHYSODRAFT_546788"/>
<protein>
    <recommendedName>
        <fullName evidence="6">EGF-like domain-containing protein</fullName>
    </recommendedName>
</protein>
<evidence type="ECO:0000313" key="8">
    <source>
        <dbReference type="Proteomes" id="UP000002640"/>
    </source>
</evidence>
<dbReference type="PANTHER" id="PTHR11219">
    <property type="entry name" value="TENEURIN AND N-ACETYLGLUCOSAMINE-1-PHOSPHODIESTER ALPHA-N-ACETYLGLUCOSAMINIDASE"/>
    <property type="match status" value="1"/>
</dbReference>
<dbReference type="InParanoid" id="G4ZSB3"/>
<evidence type="ECO:0000313" key="7">
    <source>
        <dbReference type="EMBL" id="EGZ13009.1"/>
    </source>
</evidence>
<evidence type="ECO:0000256" key="3">
    <source>
        <dbReference type="ARBA" id="ARBA00023157"/>
    </source>
</evidence>
<reference evidence="7 8" key="1">
    <citation type="journal article" date="2006" name="Science">
        <title>Phytophthora genome sequences uncover evolutionary origins and mechanisms of pathogenesis.</title>
        <authorList>
            <person name="Tyler B.M."/>
            <person name="Tripathy S."/>
            <person name="Zhang X."/>
            <person name="Dehal P."/>
            <person name="Jiang R.H."/>
            <person name="Aerts A."/>
            <person name="Arredondo F.D."/>
            <person name="Baxter L."/>
            <person name="Bensasson D."/>
            <person name="Beynon J.L."/>
            <person name="Chapman J."/>
            <person name="Damasceno C.M."/>
            <person name="Dorrance A.E."/>
            <person name="Dou D."/>
            <person name="Dickerman A.W."/>
            <person name="Dubchak I.L."/>
            <person name="Garbelotto M."/>
            <person name="Gijzen M."/>
            <person name="Gordon S.G."/>
            <person name="Govers F."/>
            <person name="Grunwald N.J."/>
            <person name="Huang W."/>
            <person name="Ivors K.L."/>
            <person name="Jones R.W."/>
            <person name="Kamoun S."/>
            <person name="Krampis K."/>
            <person name="Lamour K.H."/>
            <person name="Lee M.K."/>
            <person name="McDonald W.H."/>
            <person name="Medina M."/>
            <person name="Meijer H.J."/>
            <person name="Nordberg E.K."/>
            <person name="Maclean D.J."/>
            <person name="Ospina-Giraldo M.D."/>
            <person name="Morris P.F."/>
            <person name="Phuntumart V."/>
            <person name="Putnam N.H."/>
            <person name="Rash S."/>
            <person name="Rose J.K."/>
            <person name="Sakihama Y."/>
            <person name="Salamov A.A."/>
            <person name="Savidor A."/>
            <person name="Scheuring C.F."/>
            <person name="Smith B.M."/>
            <person name="Sobral B.W."/>
            <person name="Terry A."/>
            <person name="Torto-Alalibo T.A."/>
            <person name="Win J."/>
            <person name="Xu Z."/>
            <person name="Zhang H."/>
            <person name="Grigoriev I.V."/>
            <person name="Rokhsar D.S."/>
            <person name="Boore J.L."/>
        </authorList>
    </citation>
    <scope>NUCLEOTIDE SEQUENCE [LARGE SCALE GENOMIC DNA]</scope>
    <source>
        <strain evidence="7 8">P6497</strain>
    </source>
</reference>
<name>G4ZSB3_PHYSP</name>
<feature type="signal peptide" evidence="5">
    <location>
        <begin position="1"/>
        <end position="24"/>
    </location>
</feature>
<feature type="domain" description="EGF-like" evidence="6">
    <location>
        <begin position="91"/>
        <end position="120"/>
    </location>
</feature>
<dbReference type="EMBL" id="JH159156">
    <property type="protein sequence ID" value="EGZ13009.1"/>
    <property type="molecule type" value="Genomic_DNA"/>
</dbReference>
<dbReference type="SMART" id="SM00181">
    <property type="entry name" value="EGF"/>
    <property type="match status" value="3"/>
</dbReference>
<dbReference type="PROSITE" id="PS01186">
    <property type="entry name" value="EGF_2"/>
    <property type="match status" value="2"/>
</dbReference>
<dbReference type="PRINTS" id="PR00011">
    <property type="entry name" value="EGFLAMININ"/>
</dbReference>
<dbReference type="Gene3D" id="2.10.25.10">
    <property type="entry name" value="Laminin"/>
    <property type="match status" value="2"/>
</dbReference>
<evidence type="ECO:0000256" key="5">
    <source>
        <dbReference type="SAM" id="SignalP"/>
    </source>
</evidence>
<evidence type="ECO:0000256" key="2">
    <source>
        <dbReference type="ARBA" id="ARBA00022737"/>
    </source>
</evidence>
<dbReference type="PANTHER" id="PTHR11219:SF69">
    <property type="entry name" value="TENEURIN-A"/>
    <property type="match status" value="1"/>
</dbReference>
<dbReference type="GO" id="GO:0007157">
    <property type="term" value="P:heterophilic cell-cell adhesion via plasma membrane cell adhesion molecules"/>
    <property type="evidence" value="ECO:0007669"/>
    <property type="project" value="TreeGrafter"/>
</dbReference>
<dbReference type="Proteomes" id="UP000002640">
    <property type="component" value="Unassembled WGS sequence"/>
</dbReference>
<keyword evidence="1 4" id="KW-0245">EGF-like domain</keyword>
<comment type="caution">
    <text evidence="4">Lacks conserved residue(s) required for the propagation of feature annotation.</text>
</comment>
<dbReference type="OMA" id="LCQHATC"/>
<dbReference type="RefSeq" id="XP_009530438.1">
    <property type="nucleotide sequence ID" value="XM_009532143.1"/>
</dbReference>
<dbReference type="AlphaFoldDB" id="G4ZSB3"/>
<feature type="disulfide bond" evidence="4">
    <location>
        <begin position="110"/>
        <end position="119"/>
    </location>
</feature>
<feature type="chain" id="PRO_5003472388" description="EGF-like domain-containing protein" evidence="5">
    <location>
        <begin position="25"/>
        <end position="234"/>
    </location>
</feature>
<dbReference type="InterPro" id="IPR051216">
    <property type="entry name" value="Teneurin"/>
</dbReference>
<keyword evidence="3 4" id="KW-1015">Disulfide bond</keyword>
<keyword evidence="2" id="KW-0677">Repeat</keyword>
<dbReference type="GO" id="GO:0050839">
    <property type="term" value="F:cell adhesion molecule binding"/>
    <property type="evidence" value="ECO:0007669"/>
    <property type="project" value="TreeGrafter"/>
</dbReference>
<dbReference type="InterPro" id="IPR000742">
    <property type="entry name" value="EGF"/>
</dbReference>
<dbReference type="STRING" id="1094619.G4ZSB3"/>